<dbReference type="STRING" id="1125411.W908_07885"/>
<dbReference type="InterPro" id="IPR052700">
    <property type="entry name" value="Carb_kinase_PfkB-like"/>
</dbReference>
<keyword evidence="3 5" id="KW-0418">Kinase</keyword>
<dbReference type="AlphaFoldDB" id="A0A0M3T296"/>
<organism evidence="5 6">
    <name type="scientific">Candidatus Pseudothioglobus singularis PS1</name>
    <dbReference type="NCBI Taxonomy" id="1125411"/>
    <lineage>
        <taxon>Bacteria</taxon>
        <taxon>Pseudomonadati</taxon>
        <taxon>Pseudomonadota</taxon>
        <taxon>Gammaproteobacteria</taxon>
        <taxon>Candidatus Pseudothioglobaceae</taxon>
        <taxon>Candidatus Pseudothioglobus</taxon>
    </lineage>
</organism>
<sequence>MKKYDIYGIGAAIVDTEVIVSDSFLSDNEIGKGLMTLVDEERQKYLIDSLTTQRIPVKMSCGGSACNSVVAASQFGSATFFSGKVADDEVGVFFAKDLNKSGVEFHQVEPSNGVTGKCLVMVTPDAERTMNTNLGASLELSYREVDEKALASSDWLYIEGYVVTDDQRTAVARDAMKFAKQNGVKTSLSLSDPFVVEVFSENIKTIIGDDGLDLIFCNGDEARSFTGTHTIEAAAEELKKYAKTFAITRGPGGSLVFDGTRLIQTAGVMASAVDTNGAGDMFAGSFLFALGQGKDFGWAADFANAASSRVVSQFGPRIKAIEYISLKQQFNL</sequence>
<dbReference type="EMBL" id="CP006911">
    <property type="protein sequence ID" value="ALE02441.1"/>
    <property type="molecule type" value="Genomic_DNA"/>
</dbReference>
<protein>
    <submittedName>
        <fullName evidence="5">Sugar kinase</fullName>
    </submittedName>
</protein>
<dbReference type="PANTHER" id="PTHR43320">
    <property type="entry name" value="SUGAR KINASE"/>
    <property type="match status" value="1"/>
</dbReference>
<dbReference type="InterPro" id="IPR029056">
    <property type="entry name" value="Ribokinase-like"/>
</dbReference>
<reference evidence="5 6" key="1">
    <citation type="journal article" date="2015" name="Genome Announc.">
        <title>Genome Sequence of 'Candidatus Thioglobus singularis' Strain PS1, a Mixotroph from the SUP05 Clade of Marine Gammaproteobacteria.</title>
        <authorList>
            <person name="Marshall K.T."/>
            <person name="Morris R.M."/>
        </authorList>
    </citation>
    <scope>NUCLEOTIDE SEQUENCE [LARGE SCALE GENOMIC DNA]</scope>
    <source>
        <strain evidence="5 6">PS1</strain>
    </source>
</reference>
<dbReference type="OrthoDB" id="9813569at2"/>
<dbReference type="GO" id="GO:0016301">
    <property type="term" value="F:kinase activity"/>
    <property type="evidence" value="ECO:0007669"/>
    <property type="project" value="UniProtKB-KW"/>
</dbReference>
<keyword evidence="6" id="KW-1185">Reference proteome</keyword>
<evidence type="ECO:0000256" key="1">
    <source>
        <dbReference type="ARBA" id="ARBA00010688"/>
    </source>
</evidence>
<keyword evidence="2" id="KW-0808">Transferase</keyword>
<dbReference type="Proteomes" id="UP000068905">
    <property type="component" value="Chromosome"/>
</dbReference>
<dbReference type="InterPro" id="IPR011611">
    <property type="entry name" value="PfkB_dom"/>
</dbReference>
<evidence type="ECO:0000313" key="6">
    <source>
        <dbReference type="Proteomes" id="UP000068905"/>
    </source>
</evidence>
<evidence type="ECO:0000259" key="4">
    <source>
        <dbReference type="Pfam" id="PF00294"/>
    </source>
</evidence>
<gene>
    <name evidence="5" type="ORF">W908_07885</name>
</gene>
<name>A0A0M3T296_9GAMM</name>
<accession>A0A0M3T296</accession>
<dbReference type="Pfam" id="PF00294">
    <property type="entry name" value="PfkB"/>
    <property type="match status" value="1"/>
</dbReference>
<evidence type="ECO:0000256" key="3">
    <source>
        <dbReference type="ARBA" id="ARBA00022777"/>
    </source>
</evidence>
<proteinExistence type="inferred from homology"/>
<dbReference type="SUPFAM" id="SSF53613">
    <property type="entry name" value="Ribokinase-like"/>
    <property type="match status" value="1"/>
</dbReference>
<dbReference type="Gene3D" id="3.40.1190.20">
    <property type="match status" value="1"/>
</dbReference>
<feature type="domain" description="Carbohydrate kinase PfkB" evidence="4">
    <location>
        <begin position="57"/>
        <end position="318"/>
    </location>
</feature>
<dbReference type="CDD" id="cd01168">
    <property type="entry name" value="adenosine_kinase"/>
    <property type="match status" value="1"/>
</dbReference>
<evidence type="ECO:0000313" key="5">
    <source>
        <dbReference type="EMBL" id="ALE02441.1"/>
    </source>
</evidence>
<dbReference type="RefSeq" id="WP_053820633.1">
    <property type="nucleotide sequence ID" value="NZ_CP006911.1"/>
</dbReference>
<comment type="similarity">
    <text evidence="1">Belongs to the carbohydrate kinase PfkB family.</text>
</comment>
<dbReference type="KEGG" id="tsn:W908_07885"/>
<evidence type="ECO:0000256" key="2">
    <source>
        <dbReference type="ARBA" id="ARBA00022679"/>
    </source>
</evidence>
<dbReference type="PANTHER" id="PTHR43320:SF3">
    <property type="entry name" value="CARBOHYDRATE KINASE PFKB DOMAIN-CONTAINING PROTEIN"/>
    <property type="match status" value="1"/>
</dbReference>
<dbReference type="Gene3D" id="3.30.1110.10">
    <property type="match status" value="1"/>
</dbReference>